<dbReference type="Proteomes" id="UP000250079">
    <property type="component" value="Chromosome"/>
</dbReference>
<dbReference type="PANTHER" id="PTHR43080:SF2">
    <property type="entry name" value="CBS DOMAIN-CONTAINING PROTEIN"/>
    <property type="match status" value="1"/>
</dbReference>
<feature type="domain" description="CBS" evidence="3">
    <location>
        <begin position="6"/>
        <end position="67"/>
    </location>
</feature>
<organism evidence="4 5">
    <name type="scientific">Granulosicoccus antarcticus IMCC3135</name>
    <dbReference type="NCBI Taxonomy" id="1192854"/>
    <lineage>
        <taxon>Bacteria</taxon>
        <taxon>Pseudomonadati</taxon>
        <taxon>Pseudomonadota</taxon>
        <taxon>Gammaproteobacteria</taxon>
        <taxon>Chromatiales</taxon>
        <taxon>Granulosicoccaceae</taxon>
        <taxon>Granulosicoccus</taxon>
    </lineage>
</organism>
<protein>
    <submittedName>
        <fullName evidence="4">Hypoxic response protein 1</fullName>
    </submittedName>
</protein>
<dbReference type="CDD" id="cd04623">
    <property type="entry name" value="CBS_pair_bac_euk"/>
    <property type="match status" value="1"/>
</dbReference>
<name>A0A2Z2NJ27_9GAMM</name>
<sequence>MLIADILREKGSQVQTTTAATPLRDAIAVLASMRIGVLVVSGDGRKIDGILSERDIVRGLANESTDFSMQTVGDLMTRNVFTCAPDATVISVMELMDEKRIRHVPVTVKDELTGVVSIRDIVNARLKETDAERKELAGYIAGSPSA</sequence>
<dbReference type="SMART" id="SM00116">
    <property type="entry name" value="CBS"/>
    <property type="match status" value="2"/>
</dbReference>
<dbReference type="SUPFAM" id="SSF54631">
    <property type="entry name" value="CBS-domain pair"/>
    <property type="match status" value="1"/>
</dbReference>
<dbReference type="InterPro" id="IPR000644">
    <property type="entry name" value="CBS_dom"/>
</dbReference>
<evidence type="ECO:0000256" key="1">
    <source>
        <dbReference type="ARBA" id="ARBA00023122"/>
    </source>
</evidence>
<dbReference type="InterPro" id="IPR051257">
    <property type="entry name" value="Diverse_CBS-Domain"/>
</dbReference>
<dbReference type="PROSITE" id="PS51371">
    <property type="entry name" value="CBS"/>
    <property type="match status" value="2"/>
</dbReference>
<dbReference type="InterPro" id="IPR044725">
    <property type="entry name" value="CBSX3_CBS_dom"/>
</dbReference>
<gene>
    <name evidence="4" type="primary">hrp1_2</name>
    <name evidence="4" type="ORF">IMCC3135_06325</name>
</gene>
<feature type="domain" description="CBS" evidence="3">
    <location>
        <begin position="76"/>
        <end position="132"/>
    </location>
</feature>
<proteinExistence type="predicted"/>
<dbReference type="Pfam" id="PF00571">
    <property type="entry name" value="CBS"/>
    <property type="match status" value="2"/>
</dbReference>
<keyword evidence="5" id="KW-1185">Reference proteome</keyword>
<accession>A0A2Z2NJ27</accession>
<evidence type="ECO:0000256" key="2">
    <source>
        <dbReference type="PROSITE-ProRule" id="PRU00703"/>
    </source>
</evidence>
<evidence type="ECO:0000313" key="4">
    <source>
        <dbReference type="EMBL" id="ASJ71372.1"/>
    </source>
</evidence>
<reference evidence="4 5" key="1">
    <citation type="submission" date="2016-12" db="EMBL/GenBank/DDBJ databases">
        <authorList>
            <person name="Song W.-J."/>
            <person name="Kurnit D.M."/>
        </authorList>
    </citation>
    <scope>NUCLEOTIDE SEQUENCE [LARGE SCALE GENOMIC DNA]</scope>
    <source>
        <strain evidence="4 5">IMCC3135</strain>
    </source>
</reference>
<dbReference type="AlphaFoldDB" id="A0A2Z2NJ27"/>
<dbReference type="RefSeq" id="WP_088916817.1">
    <property type="nucleotide sequence ID" value="NZ_CP018632.1"/>
</dbReference>
<dbReference type="OrthoDB" id="9807125at2"/>
<evidence type="ECO:0000313" key="5">
    <source>
        <dbReference type="Proteomes" id="UP000250079"/>
    </source>
</evidence>
<keyword evidence="1 2" id="KW-0129">CBS domain</keyword>
<dbReference type="EMBL" id="CP018632">
    <property type="protein sequence ID" value="ASJ71372.1"/>
    <property type="molecule type" value="Genomic_DNA"/>
</dbReference>
<dbReference type="PANTHER" id="PTHR43080">
    <property type="entry name" value="CBS DOMAIN-CONTAINING PROTEIN CBSX3, MITOCHONDRIAL"/>
    <property type="match status" value="1"/>
</dbReference>
<dbReference type="KEGG" id="gai:IMCC3135_06325"/>
<evidence type="ECO:0000259" key="3">
    <source>
        <dbReference type="PROSITE" id="PS51371"/>
    </source>
</evidence>
<dbReference type="InterPro" id="IPR046342">
    <property type="entry name" value="CBS_dom_sf"/>
</dbReference>
<dbReference type="Gene3D" id="3.10.580.10">
    <property type="entry name" value="CBS-domain"/>
    <property type="match status" value="1"/>
</dbReference>